<evidence type="ECO:0000313" key="1">
    <source>
        <dbReference type="EMBL" id="MBJ7544859.1"/>
    </source>
</evidence>
<accession>A0A8I1GHB8</accession>
<proteinExistence type="predicted"/>
<comment type="caution">
    <text evidence="1">The sequence shown here is derived from an EMBL/GenBank/DDBJ whole genome shotgun (WGS) entry which is preliminary data.</text>
</comment>
<keyword evidence="2" id="KW-1185">Reference proteome</keyword>
<gene>
    <name evidence="1" type="ORF">JDN41_15000</name>
</gene>
<evidence type="ECO:0000313" key="2">
    <source>
        <dbReference type="Proteomes" id="UP000623250"/>
    </source>
</evidence>
<organism evidence="1 2">
    <name type="scientific">Rhodomicrobium udaipurense</name>
    <dbReference type="NCBI Taxonomy" id="1202716"/>
    <lineage>
        <taxon>Bacteria</taxon>
        <taxon>Pseudomonadati</taxon>
        <taxon>Pseudomonadota</taxon>
        <taxon>Alphaproteobacteria</taxon>
        <taxon>Hyphomicrobiales</taxon>
        <taxon>Hyphomicrobiaceae</taxon>
        <taxon>Rhodomicrobium</taxon>
    </lineage>
</organism>
<reference evidence="1 2" key="1">
    <citation type="submission" date="2020-12" db="EMBL/GenBank/DDBJ databases">
        <title>Revised draft genomes of Rhodomicrobium vannielii ATCC 17100 and Rhodomicrobium udaipurense JA643.</title>
        <authorList>
            <person name="Conners E.M."/>
            <person name="Davenport E.J."/>
            <person name="Bose A."/>
        </authorList>
    </citation>
    <scope>NUCLEOTIDE SEQUENCE [LARGE SCALE GENOMIC DNA]</scope>
    <source>
        <strain evidence="1 2">JA643</strain>
    </source>
</reference>
<dbReference type="RefSeq" id="WP_155955314.1">
    <property type="nucleotide sequence ID" value="NZ_JAEMUK010000081.1"/>
</dbReference>
<dbReference type="Proteomes" id="UP000623250">
    <property type="component" value="Unassembled WGS sequence"/>
</dbReference>
<sequence>MADVAASAAALVSEAAAGSEVVPHSVAVAASEAPVPSVRDLAIVAAASEGQ</sequence>
<dbReference type="AlphaFoldDB" id="A0A8I1GHB8"/>
<dbReference type="EMBL" id="JAEMUK010000081">
    <property type="protein sequence ID" value="MBJ7544859.1"/>
    <property type="molecule type" value="Genomic_DNA"/>
</dbReference>
<protein>
    <submittedName>
        <fullName evidence="1">Uncharacterized protein</fullName>
    </submittedName>
</protein>
<name>A0A8I1GHB8_9HYPH</name>